<dbReference type="InterPro" id="IPR018228">
    <property type="entry name" value="DNase_TatD-rel_CS"/>
</dbReference>
<comment type="caution">
    <text evidence="6">The sequence shown here is derived from an EMBL/GenBank/DDBJ whole genome shotgun (WGS) entry which is preliminary data.</text>
</comment>
<dbReference type="CDD" id="cd01310">
    <property type="entry name" value="TatD_DNAse"/>
    <property type="match status" value="1"/>
</dbReference>
<evidence type="ECO:0000256" key="4">
    <source>
        <dbReference type="ARBA" id="ARBA00022801"/>
    </source>
</evidence>
<evidence type="ECO:0000256" key="5">
    <source>
        <dbReference type="SAM" id="MobiDB-lite"/>
    </source>
</evidence>
<keyword evidence="7" id="KW-1185">Reference proteome</keyword>
<name>A0A8J5XD71_DIALT</name>
<dbReference type="OMA" id="YGGSQKH"/>
<evidence type="ECO:0000256" key="3">
    <source>
        <dbReference type="ARBA" id="ARBA00022723"/>
    </source>
</evidence>
<dbReference type="Proteomes" id="UP000751190">
    <property type="component" value="Unassembled WGS sequence"/>
</dbReference>
<dbReference type="OrthoDB" id="6079689at2759"/>
<dbReference type="PANTHER" id="PTHR10060">
    <property type="entry name" value="TATD FAMILY DEOXYRIBONUCLEASE"/>
    <property type="match status" value="1"/>
</dbReference>
<sequence length="391" mass="41212">MLTSVGVLDALIVAATQGRVSRALPTDARGAVACSLRAAGAPVRGSLPAVRAPARTAPQVGDGARPMAGGREPASSALPTAVLPLFDIGANLLDPMFGGVYNGKQAHEPDLDRVLGRAAAAGVRDLVVTAGSLVDSRRALALVRALRGSSPVRLSCTVGVHPTRCTEFEDGNAPTTVAQLLELARDGMADGSVVAIGEIGLDFDRLHFCPRDVQQRHFDAQLELAHQTGLPLFLHNRNTSGVFTAAVRARRSLIRAGGVVHSFDGGLAELHELLELGFSIGINGCSLRTDENLRVAAHVPLDRLMLETDAPWCQVRQTHAGAKHLMTKFGEVKKESWNANACVKSRNEPCHCRQVLEVVAAVRGQPAGEVAAAARANARALFYGEPPGARC</sequence>
<evidence type="ECO:0000313" key="7">
    <source>
        <dbReference type="Proteomes" id="UP000751190"/>
    </source>
</evidence>
<keyword evidence="3" id="KW-0479">Metal-binding</keyword>
<dbReference type="GO" id="GO:0046872">
    <property type="term" value="F:metal ion binding"/>
    <property type="evidence" value="ECO:0007669"/>
    <property type="project" value="UniProtKB-KW"/>
</dbReference>
<evidence type="ECO:0000256" key="1">
    <source>
        <dbReference type="ARBA" id="ARBA00009275"/>
    </source>
</evidence>
<dbReference type="GO" id="GO:0008296">
    <property type="term" value="F:3'-5'-DNA exonuclease activity"/>
    <property type="evidence" value="ECO:0007669"/>
    <property type="project" value="TreeGrafter"/>
</dbReference>
<dbReference type="InterPro" id="IPR032466">
    <property type="entry name" value="Metal_Hydrolase"/>
</dbReference>
<dbReference type="AlphaFoldDB" id="A0A8J5XD71"/>
<protein>
    <recommendedName>
        <fullName evidence="8">TatD related DNase</fullName>
    </recommendedName>
</protein>
<evidence type="ECO:0000313" key="6">
    <source>
        <dbReference type="EMBL" id="KAG8464568.1"/>
    </source>
</evidence>
<dbReference type="EMBL" id="JAGTXO010000012">
    <property type="protein sequence ID" value="KAG8464568.1"/>
    <property type="molecule type" value="Genomic_DNA"/>
</dbReference>
<dbReference type="Gene3D" id="3.20.20.140">
    <property type="entry name" value="Metal-dependent hydrolases"/>
    <property type="match status" value="1"/>
</dbReference>
<reference evidence="6" key="1">
    <citation type="submission" date="2021-05" db="EMBL/GenBank/DDBJ databases">
        <title>The genome of the haptophyte Pavlova lutheri (Diacronema luteri, Pavlovales) - a model for lipid biosynthesis in eukaryotic algae.</title>
        <authorList>
            <person name="Hulatt C.J."/>
            <person name="Posewitz M.C."/>
        </authorList>
    </citation>
    <scope>NUCLEOTIDE SEQUENCE</scope>
    <source>
        <strain evidence="6">NIVA-4/92</strain>
    </source>
</reference>
<dbReference type="InterPro" id="IPR050891">
    <property type="entry name" value="TatD-type_Hydrolase"/>
</dbReference>
<organism evidence="6 7">
    <name type="scientific">Diacronema lutheri</name>
    <name type="common">Unicellular marine alga</name>
    <name type="synonym">Monochrysis lutheri</name>
    <dbReference type="NCBI Taxonomy" id="2081491"/>
    <lineage>
        <taxon>Eukaryota</taxon>
        <taxon>Haptista</taxon>
        <taxon>Haptophyta</taxon>
        <taxon>Pavlovophyceae</taxon>
        <taxon>Pavlovales</taxon>
        <taxon>Pavlovaceae</taxon>
        <taxon>Diacronema</taxon>
    </lineage>
</organism>
<evidence type="ECO:0000256" key="2">
    <source>
        <dbReference type="ARBA" id="ARBA00022722"/>
    </source>
</evidence>
<feature type="region of interest" description="Disordered" evidence="5">
    <location>
        <begin position="52"/>
        <end position="73"/>
    </location>
</feature>
<dbReference type="Pfam" id="PF01026">
    <property type="entry name" value="TatD_DNase"/>
    <property type="match status" value="1"/>
</dbReference>
<accession>A0A8J5XD71</accession>
<dbReference type="SUPFAM" id="SSF51556">
    <property type="entry name" value="Metallo-dependent hydrolases"/>
    <property type="match status" value="1"/>
</dbReference>
<dbReference type="InterPro" id="IPR001130">
    <property type="entry name" value="TatD-like"/>
</dbReference>
<gene>
    <name evidence="6" type="ORF">KFE25_009936</name>
</gene>
<keyword evidence="2" id="KW-0540">Nuclease</keyword>
<dbReference type="PROSITE" id="PS01091">
    <property type="entry name" value="TATD_3"/>
    <property type="match status" value="1"/>
</dbReference>
<dbReference type="PANTHER" id="PTHR10060:SF15">
    <property type="entry name" value="DEOXYRIBONUCLEASE TATDN1"/>
    <property type="match status" value="1"/>
</dbReference>
<evidence type="ECO:0008006" key="8">
    <source>
        <dbReference type="Google" id="ProtNLM"/>
    </source>
</evidence>
<comment type="similarity">
    <text evidence="1">Belongs to the metallo-dependent hydrolases superfamily. TatD-type hydrolase family.</text>
</comment>
<keyword evidence="4" id="KW-0378">Hydrolase</keyword>
<proteinExistence type="inferred from homology"/>
<dbReference type="GO" id="GO:0005829">
    <property type="term" value="C:cytosol"/>
    <property type="evidence" value="ECO:0007669"/>
    <property type="project" value="TreeGrafter"/>
</dbReference>